<name>A0A7G2CSP0_9TRYP</name>
<reference evidence="1 2" key="1">
    <citation type="submission" date="2020-08" db="EMBL/GenBank/DDBJ databases">
        <authorList>
            <person name="Newling K."/>
            <person name="Davey J."/>
            <person name="Forrester S."/>
        </authorList>
    </citation>
    <scope>NUCLEOTIDE SEQUENCE [LARGE SCALE GENOMIC DNA]</scope>
    <source>
        <strain evidence="2">Crithidia deanei Carvalho (ATCC PRA-265)</strain>
    </source>
</reference>
<protein>
    <submittedName>
        <fullName evidence="1">Uncharacterized protein</fullName>
    </submittedName>
</protein>
<dbReference type="VEuPathDB" id="TriTrypDB:ADEAN_000876300"/>
<dbReference type="EMBL" id="LR877164">
    <property type="protein sequence ID" value="CAD2221232.1"/>
    <property type="molecule type" value="Genomic_DNA"/>
</dbReference>
<sequence length="328" mass="37304">MDSPAAVSQLTHKRNELEKGVYSLSLSKEEDTDFTEAAAAPVDRQVAYYPNKRERCASLTIASDTDDEAQPSSRRMEGEEDPFCVSRCLMNAFLESEFSDADEVTEPTRHVSAPKEEDSFRIEVAVPTAFTTAAGRTICLREKKTVQRYTPEDEQNKGQTERKVNPLYQFLFENPVLCSRDQLLAAKVVEREEVLVSSDDSDDETEVSLQLEYAESEGEVAEEHDEKANTTDDETFLRQAREIILLSSLQRKSFHMSDNRRHNTFSMDKFFPVTVNRIHQSASLNEKLSSHVCRRILNADDDDRPPCLFTAIDYTGFTRADGSRIYIQ</sequence>
<evidence type="ECO:0000313" key="2">
    <source>
        <dbReference type="Proteomes" id="UP000515908"/>
    </source>
</evidence>
<accession>A0A7G2CSP0</accession>
<gene>
    <name evidence="1" type="ORF">ADEAN_000876300</name>
</gene>
<dbReference type="OrthoDB" id="251014at2759"/>
<evidence type="ECO:0000313" key="1">
    <source>
        <dbReference type="EMBL" id="CAD2221232.1"/>
    </source>
</evidence>
<proteinExistence type="predicted"/>
<dbReference type="Proteomes" id="UP000515908">
    <property type="component" value="Chromosome 20"/>
</dbReference>
<organism evidence="1 2">
    <name type="scientific">Angomonas deanei</name>
    <dbReference type="NCBI Taxonomy" id="59799"/>
    <lineage>
        <taxon>Eukaryota</taxon>
        <taxon>Discoba</taxon>
        <taxon>Euglenozoa</taxon>
        <taxon>Kinetoplastea</taxon>
        <taxon>Metakinetoplastina</taxon>
        <taxon>Trypanosomatida</taxon>
        <taxon>Trypanosomatidae</taxon>
        <taxon>Strigomonadinae</taxon>
        <taxon>Angomonas</taxon>
    </lineage>
</organism>
<dbReference type="AlphaFoldDB" id="A0A7G2CSP0"/>
<keyword evidence="2" id="KW-1185">Reference proteome</keyword>